<protein>
    <submittedName>
        <fullName evidence="5">Exonuclease domain-containing protein</fullName>
    </submittedName>
</protein>
<dbReference type="GO" id="GO:0006259">
    <property type="term" value="P:DNA metabolic process"/>
    <property type="evidence" value="ECO:0007669"/>
    <property type="project" value="UniProtKB-ARBA"/>
</dbReference>
<accession>A0A9X2FCT8</accession>
<dbReference type="AlphaFoldDB" id="A0A9X2FCT8"/>
<dbReference type="InterPro" id="IPR051274">
    <property type="entry name" value="3-5_Exoribonuclease"/>
</dbReference>
<dbReference type="PANTHER" id="PTHR23044">
    <property type="entry name" value="3'-5' EXONUCLEASE ERI1-RELATED"/>
    <property type="match status" value="1"/>
</dbReference>
<dbReference type="EMBL" id="JAMXLR010000061">
    <property type="protein sequence ID" value="MCO6045833.1"/>
    <property type="molecule type" value="Genomic_DNA"/>
</dbReference>
<evidence type="ECO:0000259" key="4">
    <source>
        <dbReference type="SMART" id="SM00479"/>
    </source>
</evidence>
<dbReference type="PANTHER" id="PTHR23044:SF61">
    <property type="entry name" value="3'-5' EXORIBONUCLEASE 1-RELATED"/>
    <property type="match status" value="1"/>
</dbReference>
<keyword evidence="2" id="KW-0378">Hydrolase</keyword>
<evidence type="ECO:0000256" key="1">
    <source>
        <dbReference type="ARBA" id="ARBA00022722"/>
    </source>
</evidence>
<reference evidence="5" key="1">
    <citation type="submission" date="2022-06" db="EMBL/GenBank/DDBJ databases">
        <title>Aeoliella straminimaris, a novel planctomycete from sediments.</title>
        <authorList>
            <person name="Vitorino I.R."/>
            <person name="Lage O.M."/>
        </authorList>
    </citation>
    <scope>NUCLEOTIDE SEQUENCE</scope>
    <source>
        <strain evidence="5">ICT_H6.2</strain>
    </source>
</reference>
<organism evidence="5 6">
    <name type="scientific">Aeoliella straminimaris</name>
    <dbReference type="NCBI Taxonomy" id="2954799"/>
    <lineage>
        <taxon>Bacteria</taxon>
        <taxon>Pseudomonadati</taxon>
        <taxon>Planctomycetota</taxon>
        <taxon>Planctomycetia</taxon>
        <taxon>Pirellulales</taxon>
        <taxon>Lacipirellulaceae</taxon>
        <taxon>Aeoliella</taxon>
    </lineage>
</organism>
<keyword evidence="3 5" id="KW-0269">Exonuclease</keyword>
<dbReference type="SUPFAM" id="SSF53098">
    <property type="entry name" value="Ribonuclease H-like"/>
    <property type="match status" value="1"/>
</dbReference>
<evidence type="ECO:0000313" key="5">
    <source>
        <dbReference type="EMBL" id="MCO6045833.1"/>
    </source>
</evidence>
<dbReference type="Pfam" id="PF00929">
    <property type="entry name" value="RNase_T"/>
    <property type="match status" value="1"/>
</dbReference>
<dbReference type="SMART" id="SM00479">
    <property type="entry name" value="EXOIII"/>
    <property type="match status" value="1"/>
</dbReference>
<evidence type="ECO:0000313" key="6">
    <source>
        <dbReference type="Proteomes" id="UP001155241"/>
    </source>
</evidence>
<name>A0A9X2FCT8_9BACT</name>
<dbReference type="Gene3D" id="3.30.420.10">
    <property type="entry name" value="Ribonuclease H-like superfamily/Ribonuclease H"/>
    <property type="match status" value="1"/>
</dbReference>
<proteinExistence type="predicted"/>
<dbReference type="GO" id="GO:0000175">
    <property type="term" value="F:3'-5'-RNA exonuclease activity"/>
    <property type="evidence" value="ECO:0007669"/>
    <property type="project" value="InterPro"/>
</dbReference>
<evidence type="ECO:0000256" key="3">
    <source>
        <dbReference type="ARBA" id="ARBA00022839"/>
    </source>
</evidence>
<dbReference type="InterPro" id="IPR012337">
    <property type="entry name" value="RNaseH-like_sf"/>
</dbReference>
<dbReference type="InterPro" id="IPR036397">
    <property type="entry name" value="RNaseH_sf"/>
</dbReference>
<dbReference type="RefSeq" id="WP_252853942.1">
    <property type="nucleotide sequence ID" value="NZ_JAMXLR010000061.1"/>
</dbReference>
<sequence>MPTHSVIVDLEATCCDDNSFPRHEMEIIEIGAVAVESATGAAVSEFQSFVRPVRNRVLTDFCKSLTSISQQQVDGADEFPAVIKHLGTWLSALADYDFCSWGYYDRRQFEQDCEFHSVSYPFAGPHRNLKVEFAEALGLKKRLGVGQAVRKLGLEFDGTPHRGIDDARNIAAIYRQTLASSGS</sequence>
<dbReference type="GO" id="GO:0003676">
    <property type="term" value="F:nucleic acid binding"/>
    <property type="evidence" value="ECO:0007669"/>
    <property type="project" value="InterPro"/>
</dbReference>
<keyword evidence="6" id="KW-1185">Reference proteome</keyword>
<dbReference type="CDD" id="cd06133">
    <property type="entry name" value="ERI-1_3'hExo_like"/>
    <property type="match status" value="1"/>
</dbReference>
<keyword evidence="1" id="KW-0540">Nuclease</keyword>
<feature type="domain" description="Exonuclease" evidence="4">
    <location>
        <begin position="4"/>
        <end position="183"/>
    </location>
</feature>
<dbReference type="Proteomes" id="UP001155241">
    <property type="component" value="Unassembled WGS sequence"/>
</dbReference>
<evidence type="ECO:0000256" key="2">
    <source>
        <dbReference type="ARBA" id="ARBA00022801"/>
    </source>
</evidence>
<gene>
    <name evidence="5" type="ORF">NG895_18190</name>
</gene>
<dbReference type="InterPro" id="IPR013520">
    <property type="entry name" value="Ribonucl_H"/>
</dbReference>
<comment type="caution">
    <text evidence="5">The sequence shown here is derived from an EMBL/GenBank/DDBJ whole genome shotgun (WGS) entry which is preliminary data.</text>
</comment>
<dbReference type="InterPro" id="IPR047201">
    <property type="entry name" value="ERI-1_3'hExo-like"/>
</dbReference>